<feature type="compositionally biased region" description="Basic and acidic residues" evidence="1">
    <location>
        <begin position="250"/>
        <end position="266"/>
    </location>
</feature>
<feature type="region of interest" description="Disordered" evidence="1">
    <location>
        <begin position="250"/>
        <end position="315"/>
    </location>
</feature>
<dbReference type="EMBL" id="KZ990102">
    <property type="protein sequence ID" value="RKP24661.1"/>
    <property type="molecule type" value="Genomic_DNA"/>
</dbReference>
<feature type="compositionally biased region" description="Basic and acidic residues" evidence="1">
    <location>
        <begin position="613"/>
        <end position="622"/>
    </location>
</feature>
<proteinExistence type="predicted"/>
<feature type="region of interest" description="Disordered" evidence="1">
    <location>
        <begin position="196"/>
        <end position="228"/>
    </location>
</feature>
<reference evidence="3" key="1">
    <citation type="journal article" date="2018" name="Nat. Microbiol.">
        <title>Leveraging single-cell genomics to expand the fungal tree of life.</title>
        <authorList>
            <person name="Ahrendt S.R."/>
            <person name="Quandt C.A."/>
            <person name="Ciobanu D."/>
            <person name="Clum A."/>
            <person name="Salamov A."/>
            <person name="Andreopoulos B."/>
            <person name="Cheng J.F."/>
            <person name="Woyke T."/>
            <person name="Pelin A."/>
            <person name="Henrissat B."/>
            <person name="Reynolds N.K."/>
            <person name="Benny G.L."/>
            <person name="Smith M.E."/>
            <person name="James T.Y."/>
            <person name="Grigoriev I.V."/>
        </authorList>
    </citation>
    <scope>NUCLEOTIDE SEQUENCE [LARGE SCALE GENOMIC DNA]</scope>
    <source>
        <strain evidence="3">Benny S71-1</strain>
    </source>
</reference>
<feature type="region of interest" description="Disordered" evidence="1">
    <location>
        <begin position="593"/>
        <end position="622"/>
    </location>
</feature>
<dbReference type="Proteomes" id="UP000278143">
    <property type="component" value="Unassembled WGS sequence"/>
</dbReference>
<evidence type="ECO:0000313" key="2">
    <source>
        <dbReference type="EMBL" id="RKP24661.1"/>
    </source>
</evidence>
<feature type="compositionally biased region" description="Polar residues" evidence="1">
    <location>
        <begin position="213"/>
        <end position="228"/>
    </location>
</feature>
<feature type="region of interest" description="Disordered" evidence="1">
    <location>
        <begin position="339"/>
        <end position="577"/>
    </location>
</feature>
<evidence type="ECO:0000256" key="1">
    <source>
        <dbReference type="SAM" id="MobiDB-lite"/>
    </source>
</evidence>
<accession>A0A4P9YZ42</accession>
<feature type="compositionally biased region" description="Low complexity" evidence="1">
    <location>
        <begin position="397"/>
        <end position="406"/>
    </location>
</feature>
<name>A0A4P9YZ42_9FUNG</name>
<sequence>MPPPASTGMPASGTVRRHARVSLDISVDGVACAAGGYAAGQLKVHCKSNRGVRFGEIWVEVQGHEQVAGCIPVGQDARIGGGGRGDRPRRSGVLAGVSGQDDAAVATGDTGGSSEHLPIAHSQRGVSGGGQHDICGTAGPRHASHLTRHARQQEEGRARWLSASIRSSPYLPPPRLDDALNALLSWSLAEKERHQSSVASSSAGTAIEHGAPATSTTDNARQPALSVSTGEAMDAWTTAIMAISNERAAADPGHDHLDPADMHDLSDGDGDTNSISDDAPATPSGDSRPTAKRVADDAQAGARLSTGVPGGHRGIYDTIAAEPREWSDILGRLREEHAEVSATKMAPPAPSAPLLDGRPNTTPNKEGGTGDTSQPASHEAGASQPTMPPAEDETAQHQHAAQDSQHPGSSSTMTTKPPSHACPDASGTHSQAAVNGRPRSLIPRRSARNSNGGQLPRYRKRQDARVSSPTSAADSPPGHGIPRLHDRQRAKRGATSTLKVMPHHSSPLSRAPLCSQSSTAAASNPRNPPSRLPVWKGTAKRGPPRAARSSSSDDEDDDDDEDGALSAGEAEGLTRLMERLTRELSMADKEAASIAAGEMLEPPSAPFVEDDDSERRTASGDIWRDSRRCTMHAESASLHIPRGHR</sequence>
<feature type="compositionally biased region" description="Acidic residues" evidence="1">
    <location>
        <begin position="552"/>
        <end position="563"/>
    </location>
</feature>
<dbReference type="AlphaFoldDB" id="A0A4P9YZ42"/>
<evidence type="ECO:0000313" key="3">
    <source>
        <dbReference type="Proteomes" id="UP000278143"/>
    </source>
</evidence>
<organism evidence="2 3">
    <name type="scientific">Syncephalis pseudoplumigaleata</name>
    <dbReference type="NCBI Taxonomy" id="1712513"/>
    <lineage>
        <taxon>Eukaryota</taxon>
        <taxon>Fungi</taxon>
        <taxon>Fungi incertae sedis</taxon>
        <taxon>Zoopagomycota</taxon>
        <taxon>Zoopagomycotina</taxon>
        <taxon>Zoopagomycetes</taxon>
        <taxon>Zoopagales</taxon>
        <taxon>Piptocephalidaceae</taxon>
        <taxon>Syncephalis</taxon>
    </lineage>
</organism>
<feature type="compositionally biased region" description="Low complexity" evidence="1">
    <location>
        <begin position="564"/>
        <end position="575"/>
    </location>
</feature>
<feature type="compositionally biased region" description="Polar residues" evidence="1">
    <location>
        <begin position="514"/>
        <end position="525"/>
    </location>
</feature>
<feature type="compositionally biased region" description="Polar residues" evidence="1">
    <location>
        <begin position="407"/>
        <end position="417"/>
    </location>
</feature>
<protein>
    <submittedName>
        <fullName evidence="2">Uncharacterized protein</fullName>
    </submittedName>
</protein>
<keyword evidence="3" id="KW-1185">Reference proteome</keyword>
<feature type="region of interest" description="Disordered" evidence="1">
    <location>
        <begin position="78"/>
        <end position="157"/>
    </location>
</feature>
<gene>
    <name evidence="2" type="ORF">SYNPS1DRAFT_29582</name>
</gene>